<keyword evidence="6" id="KW-1185">Reference proteome</keyword>
<name>A0A6A6MG29_HEVBR</name>
<reference evidence="5 6" key="1">
    <citation type="journal article" date="2020" name="Mol. Plant">
        <title>The Chromosome-Based Rubber Tree Genome Provides New Insights into Spurge Genome Evolution and Rubber Biosynthesis.</title>
        <authorList>
            <person name="Liu J."/>
            <person name="Shi C."/>
            <person name="Shi C.C."/>
            <person name="Li W."/>
            <person name="Zhang Q.J."/>
            <person name="Zhang Y."/>
            <person name="Li K."/>
            <person name="Lu H.F."/>
            <person name="Shi C."/>
            <person name="Zhu S.T."/>
            <person name="Xiao Z.Y."/>
            <person name="Nan H."/>
            <person name="Yue Y."/>
            <person name="Zhu X.G."/>
            <person name="Wu Y."/>
            <person name="Hong X.N."/>
            <person name="Fan G.Y."/>
            <person name="Tong Y."/>
            <person name="Zhang D."/>
            <person name="Mao C.L."/>
            <person name="Liu Y.L."/>
            <person name="Hao S.J."/>
            <person name="Liu W.Q."/>
            <person name="Lv M.Q."/>
            <person name="Zhang H.B."/>
            <person name="Liu Y."/>
            <person name="Hu-Tang G.R."/>
            <person name="Wang J.P."/>
            <person name="Wang J.H."/>
            <person name="Sun Y.H."/>
            <person name="Ni S.B."/>
            <person name="Chen W.B."/>
            <person name="Zhang X.C."/>
            <person name="Jiao Y.N."/>
            <person name="Eichler E.E."/>
            <person name="Li G.H."/>
            <person name="Liu X."/>
            <person name="Gao L.Z."/>
        </authorList>
    </citation>
    <scope>NUCLEOTIDE SEQUENCE [LARGE SCALE GENOMIC DNA]</scope>
    <source>
        <strain evidence="6">cv. GT1</strain>
        <tissue evidence="5">Leaf</tissue>
    </source>
</reference>
<evidence type="ECO:0000256" key="3">
    <source>
        <dbReference type="PROSITE-ProRule" id="PRU00708"/>
    </source>
</evidence>
<feature type="chain" id="PRO_5025590796" description="Pentacotripeptide-repeat region of PRORP domain-containing protein" evidence="4">
    <location>
        <begin position="21"/>
        <end position="309"/>
    </location>
</feature>
<feature type="repeat" description="PPR" evidence="3">
    <location>
        <begin position="236"/>
        <end position="270"/>
    </location>
</feature>
<dbReference type="InterPro" id="IPR002885">
    <property type="entry name" value="PPR_rpt"/>
</dbReference>
<dbReference type="AlphaFoldDB" id="A0A6A6MG29"/>
<protein>
    <recommendedName>
        <fullName evidence="7">Pentacotripeptide-repeat region of PRORP domain-containing protein</fullName>
    </recommendedName>
</protein>
<keyword evidence="2" id="KW-0677">Repeat</keyword>
<evidence type="ECO:0000256" key="1">
    <source>
        <dbReference type="ARBA" id="ARBA00007626"/>
    </source>
</evidence>
<accession>A0A6A6MG29</accession>
<evidence type="ECO:0000256" key="4">
    <source>
        <dbReference type="SAM" id="SignalP"/>
    </source>
</evidence>
<evidence type="ECO:0000256" key="2">
    <source>
        <dbReference type="ARBA" id="ARBA00022737"/>
    </source>
</evidence>
<gene>
    <name evidence="5" type="ORF">GH714_039379</name>
</gene>
<evidence type="ECO:0008006" key="7">
    <source>
        <dbReference type="Google" id="ProtNLM"/>
    </source>
</evidence>
<dbReference type="PROSITE" id="PS51375">
    <property type="entry name" value="PPR"/>
    <property type="match status" value="4"/>
</dbReference>
<evidence type="ECO:0000313" key="5">
    <source>
        <dbReference type="EMBL" id="KAF2312650.1"/>
    </source>
</evidence>
<dbReference type="NCBIfam" id="TIGR00756">
    <property type="entry name" value="PPR"/>
    <property type="match status" value="4"/>
</dbReference>
<feature type="repeat" description="PPR" evidence="3">
    <location>
        <begin position="166"/>
        <end position="200"/>
    </location>
</feature>
<feature type="signal peptide" evidence="4">
    <location>
        <begin position="1"/>
        <end position="20"/>
    </location>
</feature>
<keyword evidence="4" id="KW-0732">Signal</keyword>
<evidence type="ECO:0000313" key="6">
    <source>
        <dbReference type="Proteomes" id="UP000467840"/>
    </source>
</evidence>
<comment type="caution">
    <text evidence="5">The sequence shown here is derived from an EMBL/GenBank/DDBJ whole genome shotgun (WGS) entry which is preliminary data.</text>
</comment>
<organism evidence="5 6">
    <name type="scientific">Hevea brasiliensis</name>
    <name type="common">Para rubber tree</name>
    <name type="synonym">Siphonia brasiliensis</name>
    <dbReference type="NCBI Taxonomy" id="3981"/>
    <lineage>
        <taxon>Eukaryota</taxon>
        <taxon>Viridiplantae</taxon>
        <taxon>Streptophyta</taxon>
        <taxon>Embryophyta</taxon>
        <taxon>Tracheophyta</taxon>
        <taxon>Spermatophyta</taxon>
        <taxon>Magnoliopsida</taxon>
        <taxon>eudicotyledons</taxon>
        <taxon>Gunneridae</taxon>
        <taxon>Pentapetalae</taxon>
        <taxon>rosids</taxon>
        <taxon>fabids</taxon>
        <taxon>Malpighiales</taxon>
        <taxon>Euphorbiaceae</taxon>
        <taxon>Crotonoideae</taxon>
        <taxon>Micrandreae</taxon>
        <taxon>Hevea</taxon>
    </lineage>
</organism>
<dbReference type="Pfam" id="PF13041">
    <property type="entry name" value="PPR_2"/>
    <property type="match status" value="2"/>
</dbReference>
<dbReference type="Proteomes" id="UP000467840">
    <property type="component" value="Chromosome 14"/>
</dbReference>
<dbReference type="PANTHER" id="PTHR47941">
    <property type="entry name" value="PENTATRICOPEPTIDE REPEAT-CONTAINING PROTEIN 3, MITOCHONDRIAL"/>
    <property type="match status" value="1"/>
</dbReference>
<sequence length="309" mass="34983">MSAKVFCLVKSCCIAAHVLAAENLQLLAQDVISWVIVRIGASRSTELVEFMWANHYEYESDFSVLNTLMRGFLNVQMVYEALDIVGRMREVDVRPSLSAITILFRLLLRVGDYGSVWKLLRGMIREGPRPCNSNFNVMILSFCRKGYARIGESLLYVMQKFSCEPDVYTYNILISAYCMSGRTSDALGLVHLMIKNGCKPSLITFNTVINAFCKQGNVKEARKIFDEIQEVGVSPNVGMYNTLMNGYVKARDVGQANILYEEMRNRGIAPDGTTFNILFAGHCKYGREEDSLRLLRDFSSRFGSRLFII</sequence>
<comment type="similarity">
    <text evidence="1">Belongs to the PPR family. P subfamily.</text>
</comment>
<dbReference type="Gene3D" id="1.25.40.10">
    <property type="entry name" value="Tetratricopeptide repeat domain"/>
    <property type="match status" value="3"/>
</dbReference>
<feature type="repeat" description="PPR" evidence="3">
    <location>
        <begin position="201"/>
        <end position="235"/>
    </location>
</feature>
<proteinExistence type="inferred from homology"/>
<dbReference type="InterPro" id="IPR011990">
    <property type="entry name" value="TPR-like_helical_dom_sf"/>
</dbReference>
<dbReference type="Pfam" id="PF01535">
    <property type="entry name" value="PPR"/>
    <property type="match status" value="2"/>
</dbReference>
<dbReference type="EMBL" id="JAAGAX010000006">
    <property type="protein sequence ID" value="KAF2312650.1"/>
    <property type="molecule type" value="Genomic_DNA"/>
</dbReference>
<feature type="repeat" description="PPR" evidence="3">
    <location>
        <begin position="61"/>
        <end position="95"/>
    </location>
</feature>